<keyword evidence="4" id="KW-1003">Cell membrane</keyword>
<keyword evidence="8 9" id="KW-0472">Membrane</keyword>
<evidence type="ECO:0000313" key="11">
    <source>
        <dbReference type="Proteomes" id="UP000633619"/>
    </source>
</evidence>
<evidence type="ECO:0000256" key="8">
    <source>
        <dbReference type="ARBA" id="ARBA00023136"/>
    </source>
</evidence>
<feature type="transmembrane region" description="Helical" evidence="9">
    <location>
        <begin position="118"/>
        <end position="138"/>
    </location>
</feature>
<dbReference type="GO" id="GO:0015818">
    <property type="term" value="P:isoleucine transport"/>
    <property type="evidence" value="ECO:0007669"/>
    <property type="project" value="TreeGrafter"/>
</dbReference>
<sequence>MLKNTKLLTIGLMLFSLFFGAGNLIFPPLLGQGAGDQFFTAMLGFAVTGIGLPLLAVIAVGLSDGGLQEIGSRIHPVFGLILSLIVYLSIGPFFGIPRTGTVSFEMGLSFLPDAIREAVWALPVFTIIYFLITLLISLNPSKVIDRVGKILTPVLLTLIVVLFLRSLFHPVGDLGTPTDAYAQFPFFQGFLDGYLTLDALSALVFGGMVVAAIRDDGIRDRKKVAATTLKAGLIAVTCLAFVYFSLAYMGATSQQLGMMDNGGEILTAIAFELFGSYGSVLLGIVVLLACLTTSVGLSTSCAQFLNRVFPKLSYKKWLLIVTVFSAFVANVGLTQLIAFSVPVLSMIYPAVIVLILLSFLHSSFHGYRAVYAGGISGAFLISVLDTLTGIFGFDFSWLEVLPLYDQGIGWLVPAVIGSLLGYVIGKAFEKKAALT</sequence>
<feature type="transmembrane region" description="Helical" evidence="9">
    <location>
        <begin position="7"/>
        <end position="26"/>
    </location>
</feature>
<feature type="transmembrane region" description="Helical" evidence="9">
    <location>
        <begin position="194"/>
        <end position="213"/>
    </location>
</feature>
<comment type="subcellular location">
    <subcellularLocation>
        <location evidence="1 9">Cell membrane</location>
        <topology evidence="1 9">Multi-pass membrane protein</topology>
    </subcellularLocation>
</comment>
<dbReference type="PANTHER" id="PTHR30588:SF8">
    <property type="entry name" value="BRANCHED-CHAIN AMINO ACID PERMEASE BRAB"/>
    <property type="match status" value="1"/>
</dbReference>
<dbReference type="GO" id="GO:0015820">
    <property type="term" value="P:L-leucine transport"/>
    <property type="evidence" value="ECO:0007669"/>
    <property type="project" value="TreeGrafter"/>
</dbReference>
<dbReference type="Proteomes" id="UP000633619">
    <property type="component" value="Unassembled WGS sequence"/>
</dbReference>
<feature type="transmembrane region" description="Helical" evidence="9">
    <location>
        <begin position="280"/>
        <end position="305"/>
    </location>
</feature>
<dbReference type="AlphaFoldDB" id="A0A8I1A850"/>
<evidence type="ECO:0000256" key="7">
    <source>
        <dbReference type="ARBA" id="ARBA00022989"/>
    </source>
</evidence>
<keyword evidence="6 9" id="KW-0029">Amino-acid transport</keyword>
<evidence type="ECO:0000256" key="6">
    <source>
        <dbReference type="ARBA" id="ARBA00022970"/>
    </source>
</evidence>
<accession>A0A8I1A850</accession>
<dbReference type="NCBIfam" id="TIGR00796">
    <property type="entry name" value="livcs"/>
    <property type="match status" value="1"/>
</dbReference>
<reference evidence="10 11" key="1">
    <citation type="submission" date="2020-12" db="EMBL/GenBank/DDBJ databases">
        <title>WGS of Thermoactinomyces spp.</title>
        <authorList>
            <person name="Cheng K."/>
        </authorList>
    </citation>
    <scope>NUCLEOTIDE SEQUENCE [LARGE SCALE GENOMIC DNA]</scope>
    <source>
        <strain evidence="11">CICC 10671\DSM 43846</strain>
    </source>
</reference>
<keyword evidence="5 9" id="KW-0812">Transmembrane</keyword>
<comment type="function">
    <text evidence="9">Component of the transport system for branched-chain amino acids.</text>
</comment>
<evidence type="ECO:0000256" key="5">
    <source>
        <dbReference type="ARBA" id="ARBA00022692"/>
    </source>
</evidence>
<evidence type="ECO:0000256" key="9">
    <source>
        <dbReference type="RuleBase" id="RU362122"/>
    </source>
</evidence>
<dbReference type="GO" id="GO:0005886">
    <property type="term" value="C:plasma membrane"/>
    <property type="evidence" value="ECO:0007669"/>
    <property type="project" value="UniProtKB-SubCell"/>
</dbReference>
<dbReference type="InterPro" id="IPR004685">
    <property type="entry name" value="Brnchd-chn_aa_trnsp_Livcs"/>
</dbReference>
<evidence type="ECO:0000256" key="1">
    <source>
        <dbReference type="ARBA" id="ARBA00004651"/>
    </source>
</evidence>
<dbReference type="RefSeq" id="WP_181732861.1">
    <property type="nucleotide sequence ID" value="NZ_JACEIR010000013.1"/>
</dbReference>
<protein>
    <recommendedName>
        <fullName evidence="9">Branched-chain amino acid transport system carrier protein</fullName>
    </recommendedName>
</protein>
<dbReference type="GO" id="GO:0015190">
    <property type="term" value="F:L-leucine transmembrane transporter activity"/>
    <property type="evidence" value="ECO:0007669"/>
    <property type="project" value="TreeGrafter"/>
</dbReference>
<keyword evidence="3 9" id="KW-0813">Transport</keyword>
<feature type="transmembrane region" description="Helical" evidence="9">
    <location>
        <begin position="233"/>
        <end position="251"/>
    </location>
</feature>
<comment type="caution">
    <text evidence="10">The sequence shown here is derived from an EMBL/GenBank/DDBJ whole genome shotgun (WGS) entry which is preliminary data.</text>
</comment>
<dbReference type="GO" id="GO:0005304">
    <property type="term" value="F:L-valine transmembrane transporter activity"/>
    <property type="evidence" value="ECO:0007669"/>
    <property type="project" value="TreeGrafter"/>
</dbReference>
<dbReference type="EMBL" id="JAECVW010000011">
    <property type="protein sequence ID" value="MBH8596183.1"/>
    <property type="molecule type" value="Genomic_DNA"/>
</dbReference>
<proteinExistence type="inferred from homology"/>
<dbReference type="PANTHER" id="PTHR30588">
    <property type="entry name" value="BRANCHED-CHAIN AMINO ACID TRANSPORT SYSTEM 2 CARRIER PROTEIN"/>
    <property type="match status" value="1"/>
</dbReference>
<feature type="transmembrane region" description="Helical" evidence="9">
    <location>
        <begin position="407"/>
        <end position="425"/>
    </location>
</feature>
<gene>
    <name evidence="10" type="primary">brnQ</name>
    <name evidence="10" type="ORF">I8U20_12815</name>
</gene>
<evidence type="ECO:0000256" key="4">
    <source>
        <dbReference type="ARBA" id="ARBA00022475"/>
    </source>
</evidence>
<feature type="transmembrane region" description="Helical" evidence="9">
    <location>
        <begin position="74"/>
        <end position="96"/>
    </location>
</feature>
<evidence type="ECO:0000256" key="2">
    <source>
        <dbReference type="ARBA" id="ARBA00008540"/>
    </source>
</evidence>
<keyword evidence="11" id="KW-1185">Reference proteome</keyword>
<comment type="similarity">
    <text evidence="2 9">Belongs to the branched chain amino acid transporter family.</text>
</comment>
<evidence type="ECO:0000256" key="3">
    <source>
        <dbReference type="ARBA" id="ARBA00022448"/>
    </source>
</evidence>
<evidence type="ECO:0000313" key="10">
    <source>
        <dbReference type="EMBL" id="MBH8596183.1"/>
    </source>
</evidence>
<dbReference type="Pfam" id="PF05525">
    <property type="entry name" value="Branch_AA_trans"/>
    <property type="match status" value="1"/>
</dbReference>
<dbReference type="GO" id="GO:0015188">
    <property type="term" value="F:L-isoleucine transmembrane transporter activity"/>
    <property type="evidence" value="ECO:0007669"/>
    <property type="project" value="TreeGrafter"/>
</dbReference>
<feature type="transmembrane region" description="Helical" evidence="9">
    <location>
        <begin position="369"/>
        <end position="395"/>
    </location>
</feature>
<keyword evidence="7 9" id="KW-1133">Transmembrane helix</keyword>
<feature type="transmembrane region" description="Helical" evidence="9">
    <location>
        <begin position="38"/>
        <end position="62"/>
    </location>
</feature>
<feature type="transmembrane region" description="Helical" evidence="9">
    <location>
        <begin position="317"/>
        <end position="337"/>
    </location>
</feature>
<feature type="transmembrane region" description="Helical" evidence="9">
    <location>
        <begin position="150"/>
        <end position="168"/>
    </location>
</feature>
<organism evidence="10 11">
    <name type="scientific">Thermoactinomyces intermedius</name>
    <dbReference type="NCBI Taxonomy" id="2024"/>
    <lineage>
        <taxon>Bacteria</taxon>
        <taxon>Bacillati</taxon>
        <taxon>Bacillota</taxon>
        <taxon>Bacilli</taxon>
        <taxon>Bacillales</taxon>
        <taxon>Thermoactinomycetaceae</taxon>
        <taxon>Thermoactinomyces</taxon>
    </lineage>
</organism>
<name>A0A8I1A850_THEIN</name>
<feature type="transmembrane region" description="Helical" evidence="9">
    <location>
        <begin position="343"/>
        <end position="362"/>
    </location>
</feature>